<evidence type="ECO:0000256" key="5">
    <source>
        <dbReference type="ARBA" id="ARBA00023242"/>
    </source>
</evidence>
<accession>A0A2R6NEJ7</accession>
<evidence type="ECO:0000256" key="4">
    <source>
        <dbReference type="ARBA" id="ARBA00022833"/>
    </source>
</evidence>
<dbReference type="InterPro" id="IPR000679">
    <property type="entry name" value="Znf_GATA"/>
</dbReference>
<reference evidence="9 10" key="1">
    <citation type="submission" date="2018-02" db="EMBL/GenBank/DDBJ databases">
        <title>Genome sequence of the basidiomycete white-rot fungus Phlebia centrifuga.</title>
        <authorList>
            <person name="Granchi Z."/>
            <person name="Peng M."/>
            <person name="de Vries R.P."/>
            <person name="Hilden K."/>
            <person name="Makela M.R."/>
            <person name="Grigoriev I."/>
            <person name="Riley R."/>
        </authorList>
    </citation>
    <scope>NUCLEOTIDE SEQUENCE [LARGE SCALE GENOMIC DNA]</scope>
    <source>
        <strain evidence="9 10">FBCC195</strain>
    </source>
</reference>
<keyword evidence="10" id="KW-1185">Reference proteome</keyword>
<evidence type="ECO:0000313" key="9">
    <source>
        <dbReference type="EMBL" id="PSR70699.1"/>
    </source>
</evidence>
<dbReference type="AlphaFoldDB" id="A0A2R6NEJ7"/>
<dbReference type="OrthoDB" id="515401at2759"/>
<dbReference type="SMART" id="SM00401">
    <property type="entry name" value="ZnF_GATA"/>
    <property type="match status" value="2"/>
</dbReference>
<dbReference type="STRING" id="98765.A0A2R6NEJ7"/>
<dbReference type="PROSITE" id="PS00344">
    <property type="entry name" value="GATA_ZN_FINGER_1"/>
    <property type="match status" value="2"/>
</dbReference>
<dbReference type="PROSITE" id="PS50114">
    <property type="entry name" value="GATA_ZN_FINGER_2"/>
    <property type="match status" value="2"/>
</dbReference>
<dbReference type="GO" id="GO:0000122">
    <property type="term" value="P:negative regulation of transcription by RNA polymerase II"/>
    <property type="evidence" value="ECO:0007669"/>
    <property type="project" value="TreeGrafter"/>
</dbReference>
<organism evidence="9 10">
    <name type="scientific">Hermanssonia centrifuga</name>
    <dbReference type="NCBI Taxonomy" id="98765"/>
    <lineage>
        <taxon>Eukaryota</taxon>
        <taxon>Fungi</taxon>
        <taxon>Dikarya</taxon>
        <taxon>Basidiomycota</taxon>
        <taxon>Agaricomycotina</taxon>
        <taxon>Agaricomycetes</taxon>
        <taxon>Polyporales</taxon>
        <taxon>Meruliaceae</taxon>
        <taxon>Hermanssonia</taxon>
    </lineage>
</organism>
<dbReference type="PANTHER" id="PTHR10071:SF281">
    <property type="entry name" value="BOX A-BINDING FACTOR-RELATED"/>
    <property type="match status" value="1"/>
</dbReference>
<comment type="subcellular location">
    <subcellularLocation>
        <location evidence="1">Nucleus</location>
    </subcellularLocation>
</comment>
<feature type="compositionally biased region" description="Pro residues" evidence="7">
    <location>
        <begin position="177"/>
        <end position="189"/>
    </location>
</feature>
<keyword evidence="5" id="KW-0539">Nucleus</keyword>
<evidence type="ECO:0000256" key="6">
    <source>
        <dbReference type="PROSITE-ProRule" id="PRU00094"/>
    </source>
</evidence>
<feature type="compositionally biased region" description="Polar residues" evidence="7">
    <location>
        <begin position="190"/>
        <end position="208"/>
    </location>
</feature>
<protein>
    <recommendedName>
        <fullName evidence="8">GATA-type domain-containing protein</fullName>
    </recommendedName>
</protein>
<feature type="domain" description="GATA-type" evidence="8">
    <location>
        <begin position="101"/>
        <end position="149"/>
    </location>
</feature>
<proteinExistence type="predicted"/>
<dbReference type="CDD" id="cd00202">
    <property type="entry name" value="ZnF_GATA"/>
    <property type="match status" value="2"/>
</dbReference>
<sequence>MSGVVLESPGLNMHAPALAPISRVQFNGQIHTPPGSDHSRNDHSTPAPPSPSLPTPLHQNNTPVPYPVDPALRDRTTENIDPALSPSPSSPNLNGGTKPPCANCGACTTPLWRRDAAGKTVCNACGLYWKNRSMPRPPHLARTSTSATSATHPDANHLSGLNSHSNPDNRQMSPKSPSMPTPAASPPLQPGQQALTSSKDLLQASHASSKAHLAGTCPGDGRCDGTGGTSACSGCPTFNNALSSLSGPGAPAPAAGPSAEPGRPPVKEGVQEQPATPGSPLVGGAVNGKSRSKSSVGALSCANCGTSTTPLWRRDDVGNNICNACGAFFYSACF</sequence>
<evidence type="ECO:0000256" key="1">
    <source>
        <dbReference type="ARBA" id="ARBA00004123"/>
    </source>
</evidence>
<dbReference type="InterPro" id="IPR039355">
    <property type="entry name" value="Transcription_factor_GATA"/>
</dbReference>
<dbReference type="Proteomes" id="UP000186601">
    <property type="component" value="Unassembled WGS sequence"/>
</dbReference>
<feature type="region of interest" description="Disordered" evidence="7">
    <location>
        <begin position="133"/>
        <end position="218"/>
    </location>
</feature>
<dbReference type="PANTHER" id="PTHR10071">
    <property type="entry name" value="TRANSCRIPTION FACTOR GATA FAMILY MEMBER"/>
    <property type="match status" value="1"/>
</dbReference>
<evidence type="ECO:0000256" key="7">
    <source>
        <dbReference type="SAM" id="MobiDB-lite"/>
    </source>
</evidence>
<feature type="region of interest" description="Disordered" evidence="7">
    <location>
        <begin position="22"/>
        <end position="73"/>
    </location>
</feature>
<evidence type="ECO:0000256" key="3">
    <source>
        <dbReference type="ARBA" id="ARBA00022771"/>
    </source>
</evidence>
<feature type="compositionally biased region" description="Low complexity" evidence="7">
    <location>
        <begin position="246"/>
        <end position="261"/>
    </location>
</feature>
<dbReference type="GO" id="GO:0045944">
    <property type="term" value="P:positive regulation of transcription by RNA polymerase II"/>
    <property type="evidence" value="ECO:0007669"/>
    <property type="project" value="TreeGrafter"/>
</dbReference>
<dbReference type="PRINTS" id="PR00619">
    <property type="entry name" value="GATAZNFINGER"/>
</dbReference>
<keyword evidence="2" id="KW-0479">Metal-binding</keyword>
<dbReference type="InterPro" id="IPR013088">
    <property type="entry name" value="Znf_NHR/GATA"/>
</dbReference>
<keyword evidence="3 6" id="KW-0863">Zinc-finger</keyword>
<dbReference type="Pfam" id="PF00320">
    <property type="entry name" value="GATA"/>
    <property type="match status" value="2"/>
</dbReference>
<name>A0A2R6NEJ7_9APHY</name>
<evidence type="ECO:0000313" key="10">
    <source>
        <dbReference type="Proteomes" id="UP000186601"/>
    </source>
</evidence>
<feature type="domain" description="GATA-type" evidence="8">
    <location>
        <begin position="295"/>
        <end position="329"/>
    </location>
</feature>
<feature type="region of interest" description="Disordered" evidence="7">
    <location>
        <begin position="246"/>
        <end position="298"/>
    </location>
</feature>
<dbReference type="SUPFAM" id="SSF57716">
    <property type="entry name" value="Glucocorticoid receptor-like (DNA-binding domain)"/>
    <property type="match status" value="2"/>
</dbReference>
<dbReference type="GO" id="GO:0000981">
    <property type="term" value="F:DNA-binding transcription factor activity, RNA polymerase II-specific"/>
    <property type="evidence" value="ECO:0007669"/>
    <property type="project" value="TreeGrafter"/>
</dbReference>
<evidence type="ECO:0000256" key="2">
    <source>
        <dbReference type="ARBA" id="ARBA00022723"/>
    </source>
</evidence>
<feature type="compositionally biased region" description="Low complexity" evidence="7">
    <location>
        <begin position="141"/>
        <end position="151"/>
    </location>
</feature>
<feature type="compositionally biased region" description="Polar residues" evidence="7">
    <location>
        <begin position="159"/>
        <end position="171"/>
    </location>
</feature>
<evidence type="ECO:0000259" key="8">
    <source>
        <dbReference type="PROSITE" id="PS50114"/>
    </source>
</evidence>
<dbReference type="Gene3D" id="3.30.50.10">
    <property type="entry name" value="Erythroid Transcription Factor GATA-1, subunit A"/>
    <property type="match status" value="2"/>
</dbReference>
<comment type="caution">
    <text evidence="9">The sequence shown here is derived from an EMBL/GenBank/DDBJ whole genome shotgun (WGS) entry which is preliminary data.</text>
</comment>
<dbReference type="GO" id="GO:0005634">
    <property type="term" value="C:nucleus"/>
    <property type="evidence" value="ECO:0007669"/>
    <property type="project" value="UniProtKB-SubCell"/>
</dbReference>
<keyword evidence="4" id="KW-0862">Zinc</keyword>
<dbReference type="EMBL" id="MLYV02001335">
    <property type="protein sequence ID" value="PSR70699.1"/>
    <property type="molecule type" value="Genomic_DNA"/>
</dbReference>
<dbReference type="GO" id="GO:0000978">
    <property type="term" value="F:RNA polymerase II cis-regulatory region sequence-specific DNA binding"/>
    <property type="evidence" value="ECO:0007669"/>
    <property type="project" value="TreeGrafter"/>
</dbReference>
<gene>
    <name evidence="9" type="ORF">PHLCEN_2v13429</name>
</gene>
<dbReference type="GO" id="GO:0008270">
    <property type="term" value="F:zinc ion binding"/>
    <property type="evidence" value="ECO:0007669"/>
    <property type="project" value="UniProtKB-KW"/>
</dbReference>